<feature type="transmembrane region" description="Helical" evidence="6">
    <location>
        <begin position="55"/>
        <end position="74"/>
    </location>
</feature>
<feature type="transmembrane region" description="Helical" evidence="6">
    <location>
        <begin position="95"/>
        <end position="113"/>
    </location>
</feature>
<reference evidence="7" key="1">
    <citation type="journal article" date="2020" name="Microb. Genom.">
        <title>Genetic diversity of clinical and environmental Mucorales isolates obtained from an investigation of mucormycosis cases among solid organ transplant recipients.</title>
        <authorList>
            <person name="Nguyen M.H."/>
            <person name="Kaul D."/>
            <person name="Muto C."/>
            <person name="Cheng S.J."/>
            <person name="Richter R.A."/>
            <person name="Bruno V.M."/>
            <person name="Liu G."/>
            <person name="Beyhan S."/>
            <person name="Sundermann A.J."/>
            <person name="Mounaud S."/>
            <person name="Pasculle A.W."/>
            <person name="Nierman W.C."/>
            <person name="Driscoll E."/>
            <person name="Cumbie R."/>
            <person name="Clancy C.J."/>
            <person name="Dupont C.L."/>
        </authorList>
    </citation>
    <scope>NUCLEOTIDE SEQUENCE</scope>
    <source>
        <strain evidence="7">GL16</strain>
    </source>
</reference>
<dbReference type="SMART" id="SM01417">
    <property type="entry name" value="Solute_trans_a"/>
    <property type="match status" value="1"/>
</dbReference>
<dbReference type="EMBL" id="JAANIT010001059">
    <property type="protein sequence ID" value="KAG1542503.1"/>
    <property type="molecule type" value="Genomic_DNA"/>
</dbReference>
<feature type="transmembrane region" description="Helical" evidence="6">
    <location>
        <begin position="119"/>
        <end position="138"/>
    </location>
</feature>
<feature type="region of interest" description="Disordered" evidence="5">
    <location>
        <begin position="419"/>
        <end position="448"/>
    </location>
</feature>
<comment type="caution">
    <text evidence="7">The sequence shown here is derived from an EMBL/GenBank/DDBJ whole genome shotgun (WGS) entry which is preliminary data.</text>
</comment>
<proteinExistence type="predicted"/>
<dbReference type="InterPro" id="IPR005178">
    <property type="entry name" value="Ostalpha/TMEM184C"/>
</dbReference>
<evidence type="ECO:0000256" key="1">
    <source>
        <dbReference type="ARBA" id="ARBA00004141"/>
    </source>
</evidence>
<evidence type="ECO:0000256" key="4">
    <source>
        <dbReference type="ARBA" id="ARBA00023136"/>
    </source>
</evidence>
<evidence type="ECO:0000256" key="6">
    <source>
        <dbReference type="SAM" id="Phobius"/>
    </source>
</evidence>
<evidence type="ECO:0000256" key="2">
    <source>
        <dbReference type="ARBA" id="ARBA00022692"/>
    </source>
</evidence>
<protein>
    <submittedName>
        <fullName evidence="7">Uncharacterized protein</fullName>
    </submittedName>
</protein>
<dbReference type="OrthoDB" id="5348404at2759"/>
<dbReference type="Pfam" id="PF03619">
    <property type="entry name" value="Solute_trans_a"/>
    <property type="match status" value="1"/>
</dbReference>
<dbReference type="AlphaFoldDB" id="A0A9P6Y961"/>
<keyword evidence="2 6" id="KW-0812">Transmembrane</keyword>
<feature type="transmembrane region" description="Helical" evidence="6">
    <location>
        <begin position="178"/>
        <end position="197"/>
    </location>
</feature>
<evidence type="ECO:0000313" key="7">
    <source>
        <dbReference type="EMBL" id="KAG1542503.1"/>
    </source>
</evidence>
<name>A0A9P6Y961_RHIOR</name>
<dbReference type="PANTHER" id="PTHR23423">
    <property type="entry name" value="ORGANIC SOLUTE TRANSPORTER-RELATED"/>
    <property type="match status" value="1"/>
</dbReference>
<dbReference type="Proteomes" id="UP000717996">
    <property type="component" value="Unassembled WGS sequence"/>
</dbReference>
<evidence type="ECO:0000256" key="3">
    <source>
        <dbReference type="ARBA" id="ARBA00022989"/>
    </source>
</evidence>
<gene>
    <name evidence="7" type="ORF">G6F51_007234</name>
</gene>
<keyword evidence="3 6" id="KW-1133">Transmembrane helix</keyword>
<organism evidence="7 8">
    <name type="scientific">Rhizopus oryzae</name>
    <name type="common">Mucormycosis agent</name>
    <name type="synonym">Rhizopus arrhizus var. delemar</name>
    <dbReference type="NCBI Taxonomy" id="64495"/>
    <lineage>
        <taxon>Eukaryota</taxon>
        <taxon>Fungi</taxon>
        <taxon>Fungi incertae sedis</taxon>
        <taxon>Mucoromycota</taxon>
        <taxon>Mucoromycotina</taxon>
        <taxon>Mucoromycetes</taxon>
        <taxon>Mucorales</taxon>
        <taxon>Mucorineae</taxon>
        <taxon>Rhizopodaceae</taxon>
        <taxon>Rhizopus</taxon>
    </lineage>
</organism>
<feature type="transmembrane region" description="Helical" evidence="6">
    <location>
        <begin position="217"/>
        <end position="242"/>
    </location>
</feature>
<comment type="subcellular location">
    <subcellularLocation>
        <location evidence="1">Membrane</location>
        <topology evidence="1">Multi-pass membrane protein</topology>
    </subcellularLocation>
</comment>
<evidence type="ECO:0000313" key="8">
    <source>
        <dbReference type="Proteomes" id="UP000717996"/>
    </source>
</evidence>
<dbReference type="GO" id="GO:0016020">
    <property type="term" value="C:membrane"/>
    <property type="evidence" value="ECO:0007669"/>
    <property type="project" value="UniProtKB-SubCell"/>
</dbReference>
<feature type="transmembrane region" description="Helical" evidence="6">
    <location>
        <begin position="305"/>
        <end position="326"/>
    </location>
</feature>
<keyword evidence="4 6" id="KW-0472">Membrane</keyword>
<feature type="transmembrane region" description="Helical" evidence="6">
    <location>
        <begin position="263"/>
        <end position="285"/>
    </location>
</feature>
<sequence>MCNKLVERQEKLYLNVQKVNHLAQQSLDCLPYLDCINPGLDWSSVKEDPTANWHVIGWLVCLLLLFITWIISLSTLIRHLRNYYNPEIQRHKLRVILFPPFYATLSWFAYLRYDYSTTITFFATCFEAFAVYNLYTCLQAYLEPFRKEFEGFKESKDTKIMFIWKFHLNSRWGMHYRIITDFLVFQYPIWSLADAFMSIFAELKGRYCEGSYNFHGAYVYLTIINFISLSIILTALFTYLDVFHSEWERGKIKAHGMFWCVKGPIMVIFYFGEILLTILTTVGVIKGTDGSHGSIAWPADAVKNGIHVIIVCVVMVVVSGMMSKFFGPADNIQAAIAAGQQKKKGAFGAFTDGYLAYIPEFLYKVICCGVDSVHLMKKRKALRKKKKEQELNAAVSTNDTNGLLKDDFMQYRMQELNNASQPSAYSSNSNTSHQPNPYSNQQNNHMQP</sequence>
<evidence type="ECO:0000256" key="5">
    <source>
        <dbReference type="SAM" id="MobiDB-lite"/>
    </source>
</evidence>
<accession>A0A9P6Y961</accession>